<reference evidence="2" key="1">
    <citation type="journal article" date="2019" name="Int. J. Syst. Evol. Microbiol.">
        <title>The Global Catalogue of Microorganisms (GCM) 10K type strain sequencing project: providing services to taxonomists for standard genome sequencing and annotation.</title>
        <authorList>
            <consortium name="The Broad Institute Genomics Platform"/>
            <consortium name="The Broad Institute Genome Sequencing Center for Infectious Disease"/>
            <person name="Wu L."/>
            <person name="Ma J."/>
        </authorList>
    </citation>
    <scope>NUCLEOTIDE SEQUENCE [LARGE SCALE GENOMIC DNA]</scope>
    <source>
        <strain evidence="2">JCM 9095</strain>
    </source>
</reference>
<accession>A0ABP6HGK3</accession>
<protein>
    <submittedName>
        <fullName evidence="1">ERF family protein</fullName>
    </submittedName>
</protein>
<keyword evidence="2" id="KW-1185">Reference proteome</keyword>
<evidence type="ECO:0000313" key="1">
    <source>
        <dbReference type="EMBL" id="GAA2774724.1"/>
    </source>
</evidence>
<dbReference type="RefSeq" id="WP_346140124.1">
    <property type="nucleotide sequence ID" value="NZ_BAAAUH010000158.1"/>
</dbReference>
<comment type="caution">
    <text evidence="1">The sequence shown here is derived from an EMBL/GenBank/DDBJ whole genome shotgun (WGS) entry which is preliminary data.</text>
</comment>
<name>A0ABP6HGK3_9ACTN</name>
<gene>
    <name evidence="1" type="ORF">GCM10010451_68450</name>
</gene>
<sequence length="213" mass="23478">MIFSESNQEIAKALVAAWGNIQTPKHNTDVTVKTKSGGSYSFTYTDLDGIFTAVRDLFKENGLSIIQDAYTLTDGSGPSVVSVTTMFIHQSGEWVKSEPLRVPASPNMQDLGGQITYMKRYSLSAMLGIATEKDDDGNVAAGNEIEFQPKKLTEAQVKRLFAIANSKGFSVADVKKSIVQDYRKTDAMDLTKKEYDELCERLEKAGKEQIDAK</sequence>
<dbReference type="EMBL" id="BAAAUH010000158">
    <property type="protein sequence ID" value="GAA2774724.1"/>
    <property type="molecule type" value="Genomic_DNA"/>
</dbReference>
<dbReference type="Pfam" id="PF04404">
    <property type="entry name" value="ERF"/>
    <property type="match status" value="1"/>
</dbReference>
<organism evidence="1 2">
    <name type="scientific">Streptomyces virens</name>
    <dbReference type="NCBI Taxonomy" id="285572"/>
    <lineage>
        <taxon>Bacteria</taxon>
        <taxon>Bacillati</taxon>
        <taxon>Actinomycetota</taxon>
        <taxon>Actinomycetes</taxon>
        <taxon>Kitasatosporales</taxon>
        <taxon>Streptomycetaceae</taxon>
        <taxon>Streptomyces</taxon>
    </lineage>
</organism>
<evidence type="ECO:0000313" key="2">
    <source>
        <dbReference type="Proteomes" id="UP001501866"/>
    </source>
</evidence>
<dbReference type="Proteomes" id="UP001501866">
    <property type="component" value="Unassembled WGS sequence"/>
</dbReference>
<dbReference type="InterPro" id="IPR007499">
    <property type="entry name" value="ERF_bacteria_virus"/>
</dbReference>
<proteinExistence type="predicted"/>